<dbReference type="CDD" id="cd12173">
    <property type="entry name" value="PGDH_4"/>
    <property type="match status" value="1"/>
</dbReference>
<name>B2IJN8_BEII9</name>
<comment type="catalytic activity">
    <reaction evidence="7">
        <text>(R)-2-hydroxyglutarate + NAD(+) = 2-oxoglutarate + NADH + H(+)</text>
        <dbReference type="Rhea" id="RHEA:49612"/>
        <dbReference type="ChEBI" id="CHEBI:15378"/>
        <dbReference type="ChEBI" id="CHEBI:15801"/>
        <dbReference type="ChEBI" id="CHEBI:16810"/>
        <dbReference type="ChEBI" id="CHEBI:57540"/>
        <dbReference type="ChEBI" id="CHEBI:57945"/>
        <dbReference type="EC" id="1.1.1.399"/>
    </reaction>
</comment>
<dbReference type="HOGENOM" id="CLU_019796_8_1_5"/>
<organism evidence="11 12">
    <name type="scientific">Beijerinckia indica subsp. indica (strain ATCC 9039 / DSM 1715 / NCIMB 8712)</name>
    <dbReference type="NCBI Taxonomy" id="395963"/>
    <lineage>
        <taxon>Bacteria</taxon>
        <taxon>Pseudomonadati</taxon>
        <taxon>Pseudomonadota</taxon>
        <taxon>Alphaproteobacteria</taxon>
        <taxon>Hyphomicrobiales</taxon>
        <taxon>Beijerinckiaceae</taxon>
        <taxon>Beijerinckia</taxon>
    </lineage>
</organism>
<evidence type="ECO:0000256" key="5">
    <source>
        <dbReference type="ARBA" id="ARBA00023002"/>
    </source>
</evidence>
<reference evidence="11 12" key="2">
    <citation type="journal article" date="2010" name="J. Bacteriol.">
        <title>Complete genome sequence of Beijerinckia indica subsp. indica.</title>
        <authorList>
            <person name="Tamas I."/>
            <person name="Dedysh S.N."/>
            <person name="Liesack W."/>
            <person name="Stott M.B."/>
            <person name="Alam M."/>
            <person name="Murrell J.C."/>
            <person name="Dunfield P.F."/>
        </authorList>
    </citation>
    <scope>NUCLEOTIDE SEQUENCE [LARGE SCALE GENOMIC DNA]</scope>
    <source>
        <strain evidence="12">ATCC 9039 / DSM 1715 / NCIMB 8712</strain>
    </source>
</reference>
<dbReference type="Pfam" id="PF00389">
    <property type="entry name" value="2-Hacid_dh"/>
    <property type="match status" value="1"/>
</dbReference>
<gene>
    <name evidence="11" type="ordered locus">Bind_1269</name>
</gene>
<dbReference type="SUPFAM" id="SSF52283">
    <property type="entry name" value="Formate/glycerate dehydrogenase catalytic domain-like"/>
    <property type="match status" value="1"/>
</dbReference>
<dbReference type="FunFam" id="3.30.1330.90:FF:000003">
    <property type="entry name" value="D-3-phosphoglycerate dehydrogenase"/>
    <property type="match status" value="1"/>
</dbReference>
<dbReference type="Pfam" id="PF01842">
    <property type="entry name" value="ACT"/>
    <property type="match status" value="1"/>
</dbReference>
<dbReference type="RefSeq" id="WP_012384267.1">
    <property type="nucleotide sequence ID" value="NC_010581.1"/>
</dbReference>
<dbReference type="PANTHER" id="PTHR42938">
    <property type="entry name" value="FORMATE DEHYDROGENASE 1"/>
    <property type="match status" value="1"/>
</dbReference>
<dbReference type="KEGG" id="bid:Bind_1269"/>
<dbReference type="GO" id="GO:0004617">
    <property type="term" value="F:phosphoglycerate dehydrogenase activity"/>
    <property type="evidence" value="ECO:0007669"/>
    <property type="project" value="UniProtKB-UniRule"/>
</dbReference>
<evidence type="ECO:0000256" key="8">
    <source>
        <dbReference type="ARBA" id="ARBA00048731"/>
    </source>
</evidence>
<dbReference type="NCBIfam" id="TIGR01327">
    <property type="entry name" value="PGDH"/>
    <property type="match status" value="1"/>
</dbReference>
<sequence>MAPRVLISDALSEAAVAIFKERGIEVDFQPDLGKDKDKLAEIIGQFDGLAIRSATKVTDKILEKATNLKVVGRAGIGVDNVDIPAATAKGVIVMNTPFGNSITTAEHAIALMFALARQIPSADASTQAGKWEKNKFMGVEITAKVLGIIGCGNIGSIVAERGVGLKMRVIAFDPFLTPERALDLGVEKVELDDLLARADFITLHTPLTPQTKNILSAENLAKTKKGVRVINCARGGLVDEEALRKLLDSGHVAGAAFDVFITEPAKENPLFGHPNVVCTPHLGASTSEAQENVALQVAEQMSDYLTRGAISNAVNFPSITAEEAPKLKPFIALAEKLGSFAGQVIDSAIKKVTITYEGEVGQLKIKALTASAIAGILRPLLADVNVVSAPAVAKERGIVIDEVSRAAADADYESLITLTVETDKSSHSIAGTVFHDGKPRIIAINDIKIDAAVAPVMIYVSNEDKPGFIGRFASLLGNASVNIATFALGRDREGGSAIALVEVDGAVPESVQNEVKALPGVKKVKALAF</sequence>
<evidence type="ECO:0000259" key="10">
    <source>
        <dbReference type="PROSITE" id="PS51671"/>
    </source>
</evidence>
<dbReference type="FunFam" id="3.40.50.720:FF:000021">
    <property type="entry name" value="D-3-phosphoglycerate dehydrogenase"/>
    <property type="match status" value="1"/>
</dbReference>
<dbReference type="Proteomes" id="UP000001695">
    <property type="component" value="Chromosome"/>
</dbReference>
<evidence type="ECO:0000256" key="6">
    <source>
        <dbReference type="ARBA" id="ARBA00023027"/>
    </source>
</evidence>
<comment type="similarity">
    <text evidence="3 9">Belongs to the D-isomer specific 2-hydroxyacid dehydrogenase family.</text>
</comment>
<evidence type="ECO:0000256" key="1">
    <source>
        <dbReference type="ARBA" id="ARBA00003800"/>
    </source>
</evidence>
<dbReference type="PANTHER" id="PTHR42938:SF47">
    <property type="entry name" value="HYDROXYPYRUVATE REDUCTASE"/>
    <property type="match status" value="1"/>
</dbReference>
<dbReference type="PROSITE" id="PS00065">
    <property type="entry name" value="D_2_HYDROXYACID_DH_1"/>
    <property type="match status" value="1"/>
</dbReference>
<keyword evidence="9" id="KW-0028">Amino-acid biosynthesis</keyword>
<dbReference type="SUPFAM" id="SSF51735">
    <property type="entry name" value="NAD(P)-binding Rossmann-fold domains"/>
    <property type="match status" value="1"/>
</dbReference>
<evidence type="ECO:0000256" key="2">
    <source>
        <dbReference type="ARBA" id="ARBA00005216"/>
    </source>
</evidence>
<proteinExistence type="inferred from homology"/>
<dbReference type="Gene3D" id="3.30.1330.90">
    <property type="entry name" value="D-3-phosphoglycerate dehydrogenase, domain 3"/>
    <property type="match status" value="1"/>
</dbReference>
<feature type="domain" description="ACT" evidence="10">
    <location>
        <begin position="457"/>
        <end position="529"/>
    </location>
</feature>
<comment type="function">
    <text evidence="1">Catalyzes the reversible oxidation of 3-phospho-D-glycerate to 3-phosphonooxypyruvate, the first step of the phosphorylated L-serine biosynthesis pathway. Also catalyzes the reversible oxidation of 2-hydroxyglutarate to 2-oxoglutarate.</text>
</comment>
<dbReference type="SUPFAM" id="SSF143548">
    <property type="entry name" value="Serine metabolism enzymes domain"/>
    <property type="match status" value="1"/>
</dbReference>
<keyword evidence="5 9" id="KW-0560">Oxidoreductase</keyword>
<dbReference type="InterPro" id="IPR029752">
    <property type="entry name" value="D-isomer_DH_CS1"/>
</dbReference>
<dbReference type="InterPro" id="IPR006139">
    <property type="entry name" value="D-isomer_2_OHA_DH_cat_dom"/>
</dbReference>
<protein>
    <recommendedName>
        <fullName evidence="4 9">D-3-phosphoglycerate dehydrogenase</fullName>
        <ecNumber evidence="9">1.1.1.95</ecNumber>
    </recommendedName>
</protein>
<evidence type="ECO:0000256" key="4">
    <source>
        <dbReference type="ARBA" id="ARBA00021582"/>
    </source>
</evidence>
<dbReference type="EMBL" id="CP001016">
    <property type="protein sequence ID" value="ACB94910.1"/>
    <property type="molecule type" value="Genomic_DNA"/>
</dbReference>
<dbReference type="Gene3D" id="3.40.50.720">
    <property type="entry name" value="NAD(P)-binding Rossmann-like Domain"/>
    <property type="match status" value="2"/>
</dbReference>
<dbReference type="PROSITE" id="PS00671">
    <property type="entry name" value="D_2_HYDROXYACID_DH_3"/>
    <property type="match status" value="1"/>
</dbReference>
<dbReference type="InterPro" id="IPR036291">
    <property type="entry name" value="NAD(P)-bd_dom_sf"/>
</dbReference>
<dbReference type="InterPro" id="IPR006236">
    <property type="entry name" value="PGDH"/>
</dbReference>
<dbReference type="Gene3D" id="3.30.70.260">
    <property type="match status" value="1"/>
</dbReference>
<evidence type="ECO:0000256" key="9">
    <source>
        <dbReference type="RuleBase" id="RU363003"/>
    </source>
</evidence>
<dbReference type="SUPFAM" id="SSF55021">
    <property type="entry name" value="ACT-like"/>
    <property type="match status" value="1"/>
</dbReference>
<dbReference type="InterPro" id="IPR029753">
    <property type="entry name" value="D-isomer_DH_CS"/>
</dbReference>
<reference evidence="12" key="1">
    <citation type="submission" date="2008-03" db="EMBL/GenBank/DDBJ databases">
        <title>Complete sequence of chromosome of Beijerinckia indica subsp. indica ATCC 9039.</title>
        <authorList>
            <consortium name="US DOE Joint Genome Institute"/>
            <person name="Copeland A."/>
            <person name="Lucas S."/>
            <person name="Lapidus A."/>
            <person name="Glavina del Rio T."/>
            <person name="Dalin E."/>
            <person name="Tice H."/>
            <person name="Bruce D."/>
            <person name="Goodwin L."/>
            <person name="Pitluck S."/>
            <person name="LaButti K."/>
            <person name="Schmutz J."/>
            <person name="Larimer F."/>
            <person name="Land M."/>
            <person name="Hauser L."/>
            <person name="Kyrpides N."/>
            <person name="Mikhailova N."/>
            <person name="Dunfield P.F."/>
            <person name="Dedysh S.N."/>
            <person name="Liesack W."/>
            <person name="Saw J.H."/>
            <person name="Alam M."/>
            <person name="Chen Y."/>
            <person name="Murrell J.C."/>
            <person name="Richardson P."/>
        </authorList>
    </citation>
    <scope>NUCLEOTIDE SEQUENCE [LARGE SCALE GENOMIC DNA]</scope>
    <source>
        <strain evidence="12">ATCC 9039 / DSM 1715 / NCIMB 8712</strain>
    </source>
</reference>
<dbReference type="UniPathway" id="UPA00135">
    <property type="reaction ID" value="UER00196"/>
</dbReference>
<dbReference type="InterPro" id="IPR045626">
    <property type="entry name" value="PGDH_ASB_dom"/>
</dbReference>
<dbReference type="eggNOG" id="COG0111">
    <property type="taxonomic scope" value="Bacteria"/>
</dbReference>
<keyword evidence="12" id="KW-1185">Reference proteome</keyword>
<dbReference type="Pfam" id="PF02826">
    <property type="entry name" value="2-Hacid_dh_C"/>
    <property type="match status" value="1"/>
</dbReference>
<dbReference type="STRING" id="395963.Bind_1269"/>
<dbReference type="InterPro" id="IPR006140">
    <property type="entry name" value="D-isomer_DH_NAD-bd"/>
</dbReference>
<dbReference type="FunFam" id="3.30.70.260:FF:000008">
    <property type="entry name" value="D-3-phosphoglycerate dehydrogenase, chloroplastic"/>
    <property type="match status" value="1"/>
</dbReference>
<dbReference type="PROSITE" id="PS00670">
    <property type="entry name" value="D_2_HYDROXYACID_DH_2"/>
    <property type="match status" value="1"/>
</dbReference>
<dbReference type="GO" id="GO:0006564">
    <property type="term" value="P:L-serine biosynthetic process"/>
    <property type="evidence" value="ECO:0007669"/>
    <property type="project" value="UniProtKB-UniRule"/>
</dbReference>
<dbReference type="EC" id="1.1.1.95" evidence="9"/>
<dbReference type="AlphaFoldDB" id="B2IJN8"/>
<dbReference type="InterPro" id="IPR002912">
    <property type="entry name" value="ACT_dom"/>
</dbReference>
<dbReference type="InterPro" id="IPR045865">
    <property type="entry name" value="ACT-like_dom_sf"/>
</dbReference>
<keyword evidence="9" id="KW-0718">Serine biosynthesis</keyword>
<dbReference type="PROSITE" id="PS51671">
    <property type="entry name" value="ACT"/>
    <property type="match status" value="1"/>
</dbReference>
<evidence type="ECO:0000256" key="3">
    <source>
        <dbReference type="ARBA" id="ARBA00005854"/>
    </source>
</evidence>
<evidence type="ECO:0000256" key="7">
    <source>
        <dbReference type="ARBA" id="ARBA00048126"/>
    </source>
</evidence>
<keyword evidence="6 9" id="KW-0520">NAD</keyword>
<dbReference type="CDD" id="cd04902">
    <property type="entry name" value="ACT_3PGDH-xct"/>
    <property type="match status" value="1"/>
</dbReference>
<dbReference type="Pfam" id="PF19304">
    <property type="entry name" value="PGDH_inter"/>
    <property type="match status" value="1"/>
</dbReference>
<comment type="catalytic activity">
    <reaction evidence="8 9">
        <text>(2R)-3-phosphoglycerate + NAD(+) = 3-phosphooxypyruvate + NADH + H(+)</text>
        <dbReference type="Rhea" id="RHEA:12641"/>
        <dbReference type="ChEBI" id="CHEBI:15378"/>
        <dbReference type="ChEBI" id="CHEBI:18110"/>
        <dbReference type="ChEBI" id="CHEBI:57540"/>
        <dbReference type="ChEBI" id="CHEBI:57945"/>
        <dbReference type="ChEBI" id="CHEBI:58272"/>
        <dbReference type="EC" id="1.1.1.95"/>
    </reaction>
</comment>
<comment type="pathway">
    <text evidence="2 9">Amino-acid biosynthesis; L-serine biosynthesis; L-serine from 3-phospho-D-glycerate: step 1/3.</text>
</comment>
<evidence type="ECO:0000313" key="11">
    <source>
        <dbReference type="EMBL" id="ACB94910.1"/>
    </source>
</evidence>
<dbReference type="OrthoDB" id="9793626at2"/>
<dbReference type="GO" id="GO:0051287">
    <property type="term" value="F:NAD binding"/>
    <property type="evidence" value="ECO:0007669"/>
    <property type="project" value="UniProtKB-UniRule"/>
</dbReference>
<evidence type="ECO:0000313" key="12">
    <source>
        <dbReference type="Proteomes" id="UP000001695"/>
    </source>
</evidence>
<accession>B2IJN8</accession>
<dbReference type="InterPro" id="IPR029009">
    <property type="entry name" value="ASB_dom_sf"/>
</dbReference>